<keyword evidence="1" id="KW-0472">Membrane</keyword>
<keyword evidence="1" id="KW-0812">Transmembrane</keyword>
<organism evidence="2 3">
    <name type="scientific">Guptibacillus hwajinpoensis</name>
    <dbReference type="NCBI Taxonomy" id="208199"/>
    <lineage>
        <taxon>Bacteria</taxon>
        <taxon>Bacillati</taxon>
        <taxon>Bacillota</taxon>
        <taxon>Bacilli</taxon>
        <taxon>Bacillales</taxon>
        <taxon>Guptibacillaceae</taxon>
        <taxon>Guptibacillus</taxon>
    </lineage>
</organism>
<accession>A0A845F2X7</accession>
<feature type="transmembrane region" description="Helical" evidence="1">
    <location>
        <begin position="15"/>
        <end position="36"/>
    </location>
</feature>
<evidence type="ECO:0000256" key="1">
    <source>
        <dbReference type="SAM" id="Phobius"/>
    </source>
</evidence>
<dbReference type="InterPro" id="IPR048136">
    <property type="entry name" value="STM3941-like"/>
</dbReference>
<keyword evidence="1" id="KW-1133">Transmembrane helix</keyword>
<dbReference type="AlphaFoldDB" id="A0A845F2X7"/>
<evidence type="ECO:0000313" key="2">
    <source>
        <dbReference type="EMBL" id="MYL65149.1"/>
    </source>
</evidence>
<evidence type="ECO:0008006" key="4">
    <source>
        <dbReference type="Google" id="ProtNLM"/>
    </source>
</evidence>
<feature type="transmembrane region" description="Helical" evidence="1">
    <location>
        <begin position="42"/>
        <end position="63"/>
    </location>
</feature>
<protein>
    <recommendedName>
        <fullName evidence="4">YfjD family protein</fullName>
    </recommendedName>
</protein>
<dbReference type="Proteomes" id="UP000447833">
    <property type="component" value="Unassembled WGS sequence"/>
</dbReference>
<dbReference type="NCBIfam" id="NF041635">
    <property type="entry name" value="STM3941_fam"/>
    <property type="match status" value="1"/>
</dbReference>
<evidence type="ECO:0000313" key="3">
    <source>
        <dbReference type="Proteomes" id="UP000447833"/>
    </source>
</evidence>
<dbReference type="EMBL" id="WMEY01000005">
    <property type="protein sequence ID" value="MYL65149.1"/>
    <property type="molecule type" value="Genomic_DNA"/>
</dbReference>
<reference evidence="2 3" key="1">
    <citation type="submission" date="2019-11" db="EMBL/GenBank/DDBJ databases">
        <title>Genome sequences of 17 halophilic strains isolated from different environments.</title>
        <authorList>
            <person name="Furrow R.E."/>
        </authorList>
    </citation>
    <scope>NUCLEOTIDE SEQUENCE [LARGE SCALE GENOMIC DNA]</scope>
    <source>
        <strain evidence="2 3">22506_14_FS</strain>
    </source>
</reference>
<proteinExistence type="predicted"/>
<name>A0A845F2X7_9BACL</name>
<dbReference type="RefSeq" id="WP_160920514.1">
    <property type="nucleotide sequence ID" value="NZ_WMEY01000005.1"/>
</dbReference>
<comment type="caution">
    <text evidence="2">The sequence shown here is derived from an EMBL/GenBank/DDBJ whole genome shotgun (WGS) entry which is preliminary data.</text>
</comment>
<sequence>MKETVMKFYESKRKLLILMVGCLLFVGAGMYFSYTLFQEGSFLFAFIMLLCSGFFLFILTMYAKKIATGHPHITLTPEDLELYVLPTEKINIRWEDIEAFIPYRMHSNSFIGLVIKDEERYANLMPNKVKKLSRMNVRMGYPQYNIVLSHLKRKNLLIEELEKRIVETHQNEASFKTDGALK</sequence>
<gene>
    <name evidence="2" type="ORF">GLW07_17465</name>
</gene>